<organism evidence="2 3">
    <name type="scientific">Triticum urartu</name>
    <name type="common">Red wild einkorn</name>
    <name type="synonym">Crithodium urartu</name>
    <dbReference type="NCBI Taxonomy" id="4572"/>
    <lineage>
        <taxon>Eukaryota</taxon>
        <taxon>Viridiplantae</taxon>
        <taxon>Streptophyta</taxon>
        <taxon>Embryophyta</taxon>
        <taxon>Tracheophyta</taxon>
        <taxon>Spermatophyta</taxon>
        <taxon>Magnoliopsida</taxon>
        <taxon>Liliopsida</taxon>
        <taxon>Poales</taxon>
        <taxon>Poaceae</taxon>
        <taxon>BOP clade</taxon>
        <taxon>Pooideae</taxon>
        <taxon>Triticodae</taxon>
        <taxon>Triticeae</taxon>
        <taxon>Triticinae</taxon>
        <taxon>Triticum</taxon>
    </lineage>
</organism>
<sequence>MGCQHKAAELAMPNPRDILHNTKSQGLPAAPSVDRSCKQLARRPPAPSGRAPSLPEPEGEAGSPPPTAAARGTISLEAAEVVVEAPLDLDVGRRGGGLGPSWSRLLGAEESIPTNTT</sequence>
<reference evidence="2" key="3">
    <citation type="submission" date="2022-06" db="UniProtKB">
        <authorList>
            <consortium name="EnsemblPlants"/>
        </authorList>
    </citation>
    <scope>IDENTIFICATION</scope>
</reference>
<proteinExistence type="predicted"/>
<dbReference type="Gramene" id="TuG1812G0300003693.01.T01">
    <property type="protein sequence ID" value="TuG1812G0300003693.01.T01.cds452661"/>
    <property type="gene ID" value="TuG1812G0300003693.01"/>
</dbReference>
<evidence type="ECO:0000313" key="2">
    <source>
        <dbReference type="EnsemblPlants" id="TuG1812G0300003693.01.T01.cds452661"/>
    </source>
</evidence>
<evidence type="ECO:0000313" key="3">
    <source>
        <dbReference type="Proteomes" id="UP000015106"/>
    </source>
</evidence>
<keyword evidence="3" id="KW-1185">Reference proteome</keyword>
<reference evidence="3" key="1">
    <citation type="journal article" date="2013" name="Nature">
        <title>Draft genome of the wheat A-genome progenitor Triticum urartu.</title>
        <authorList>
            <person name="Ling H.Q."/>
            <person name="Zhao S."/>
            <person name="Liu D."/>
            <person name="Wang J."/>
            <person name="Sun H."/>
            <person name="Zhang C."/>
            <person name="Fan H."/>
            <person name="Li D."/>
            <person name="Dong L."/>
            <person name="Tao Y."/>
            <person name="Gao C."/>
            <person name="Wu H."/>
            <person name="Li Y."/>
            <person name="Cui Y."/>
            <person name="Guo X."/>
            <person name="Zheng S."/>
            <person name="Wang B."/>
            <person name="Yu K."/>
            <person name="Liang Q."/>
            <person name="Yang W."/>
            <person name="Lou X."/>
            <person name="Chen J."/>
            <person name="Feng M."/>
            <person name="Jian J."/>
            <person name="Zhang X."/>
            <person name="Luo G."/>
            <person name="Jiang Y."/>
            <person name="Liu J."/>
            <person name="Wang Z."/>
            <person name="Sha Y."/>
            <person name="Zhang B."/>
            <person name="Wu H."/>
            <person name="Tang D."/>
            <person name="Shen Q."/>
            <person name="Xue P."/>
            <person name="Zou S."/>
            <person name="Wang X."/>
            <person name="Liu X."/>
            <person name="Wang F."/>
            <person name="Yang Y."/>
            <person name="An X."/>
            <person name="Dong Z."/>
            <person name="Zhang K."/>
            <person name="Zhang X."/>
            <person name="Luo M.C."/>
            <person name="Dvorak J."/>
            <person name="Tong Y."/>
            <person name="Wang J."/>
            <person name="Yang H."/>
            <person name="Li Z."/>
            <person name="Wang D."/>
            <person name="Zhang A."/>
            <person name="Wang J."/>
        </authorList>
    </citation>
    <scope>NUCLEOTIDE SEQUENCE</scope>
    <source>
        <strain evidence="3">cv. G1812</strain>
    </source>
</reference>
<name>A0A8R7PVU3_TRIUA</name>
<feature type="region of interest" description="Disordered" evidence="1">
    <location>
        <begin position="1"/>
        <end position="73"/>
    </location>
</feature>
<accession>A0A8R7PVU3</accession>
<reference evidence="2" key="2">
    <citation type="submission" date="2018-03" db="EMBL/GenBank/DDBJ databases">
        <title>The Triticum urartu genome reveals the dynamic nature of wheat genome evolution.</title>
        <authorList>
            <person name="Ling H."/>
            <person name="Ma B."/>
            <person name="Shi X."/>
            <person name="Liu H."/>
            <person name="Dong L."/>
            <person name="Sun H."/>
            <person name="Cao Y."/>
            <person name="Gao Q."/>
            <person name="Zheng S."/>
            <person name="Li Y."/>
            <person name="Yu Y."/>
            <person name="Du H."/>
            <person name="Qi M."/>
            <person name="Li Y."/>
            <person name="Yu H."/>
            <person name="Cui Y."/>
            <person name="Wang N."/>
            <person name="Chen C."/>
            <person name="Wu H."/>
            <person name="Zhao Y."/>
            <person name="Zhang J."/>
            <person name="Li Y."/>
            <person name="Zhou W."/>
            <person name="Zhang B."/>
            <person name="Hu W."/>
            <person name="Eijk M."/>
            <person name="Tang J."/>
            <person name="Witsenboer H."/>
            <person name="Zhao S."/>
            <person name="Li Z."/>
            <person name="Zhang A."/>
            <person name="Wang D."/>
            <person name="Liang C."/>
        </authorList>
    </citation>
    <scope>NUCLEOTIDE SEQUENCE [LARGE SCALE GENOMIC DNA]</scope>
    <source>
        <strain evidence="2">cv. G1812</strain>
    </source>
</reference>
<evidence type="ECO:0000256" key="1">
    <source>
        <dbReference type="SAM" id="MobiDB-lite"/>
    </source>
</evidence>
<feature type="region of interest" description="Disordered" evidence="1">
    <location>
        <begin position="85"/>
        <end position="117"/>
    </location>
</feature>
<protein>
    <submittedName>
        <fullName evidence="2">Uncharacterized protein</fullName>
    </submittedName>
</protein>
<dbReference type="Proteomes" id="UP000015106">
    <property type="component" value="Chromosome 3"/>
</dbReference>
<dbReference type="EnsemblPlants" id="TuG1812G0300003693.01.T01">
    <property type="protein sequence ID" value="TuG1812G0300003693.01.T01.cds452661"/>
    <property type="gene ID" value="TuG1812G0300003693.01"/>
</dbReference>
<dbReference type="AlphaFoldDB" id="A0A8R7PVU3"/>